<feature type="compositionally biased region" description="Basic and acidic residues" evidence="1">
    <location>
        <begin position="103"/>
        <end position="115"/>
    </location>
</feature>
<feature type="compositionally biased region" description="Basic and acidic residues" evidence="1">
    <location>
        <begin position="1"/>
        <end position="12"/>
    </location>
</feature>
<protein>
    <submittedName>
        <fullName evidence="2">Uncharacterized protein</fullName>
    </submittedName>
</protein>
<feature type="region of interest" description="Disordered" evidence="1">
    <location>
        <begin position="1"/>
        <end position="115"/>
    </location>
</feature>
<name>A9URZ2_MONBE</name>
<evidence type="ECO:0000313" key="3">
    <source>
        <dbReference type="Proteomes" id="UP000001357"/>
    </source>
</evidence>
<dbReference type="GeneID" id="5888487"/>
<gene>
    <name evidence="2" type="ORF">MONBRDRAFT_5620</name>
</gene>
<dbReference type="InParanoid" id="A9URZ2"/>
<dbReference type="KEGG" id="mbr:MONBRDRAFT_5620"/>
<organism evidence="2 3">
    <name type="scientific">Monosiga brevicollis</name>
    <name type="common">Choanoflagellate</name>
    <dbReference type="NCBI Taxonomy" id="81824"/>
    <lineage>
        <taxon>Eukaryota</taxon>
        <taxon>Choanoflagellata</taxon>
        <taxon>Craspedida</taxon>
        <taxon>Salpingoecidae</taxon>
        <taxon>Monosiga</taxon>
    </lineage>
</organism>
<evidence type="ECO:0000256" key="1">
    <source>
        <dbReference type="SAM" id="MobiDB-lite"/>
    </source>
</evidence>
<evidence type="ECO:0000313" key="2">
    <source>
        <dbReference type="EMBL" id="EDQ92011.1"/>
    </source>
</evidence>
<keyword evidence="3" id="KW-1185">Reference proteome</keyword>
<accession>A9URZ2</accession>
<dbReference type="EMBL" id="CH991544">
    <property type="protein sequence ID" value="EDQ92011.1"/>
    <property type="molecule type" value="Genomic_DNA"/>
</dbReference>
<feature type="compositionally biased region" description="Basic and acidic residues" evidence="1">
    <location>
        <begin position="85"/>
        <end position="95"/>
    </location>
</feature>
<reference evidence="2 3" key="1">
    <citation type="journal article" date="2008" name="Nature">
        <title>The genome of the choanoflagellate Monosiga brevicollis and the origin of metazoans.</title>
        <authorList>
            <consortium name="JGI Sequencing"/>
            <person name="King N."/>
            <person name="Westbrook M.J."/>
            <person name="Young S.L."/>
            <person name="Kuo A."/>
            <person name="Abedin M."/>
            <person name="Chapman J."/>
            <person name="Fairclough S."/>
            <person name="Hellsten U."/>
            <person name="Isogai Y."/>
            <person name="Letunic I."/>
            <person name="Marr M."/>
            <person name="Pincus D."/>
            <person name="Putnam N."/>
            <person name="Rokas A."/>
            <person name="Wright K.J."/>
            <person name="Zuzow R."/>
            <person name="Dirks W."/>
            <person name="Good M."/>
            <person name="Goodstein D."/>
            <person name="Lemons D."/>
            <person name="Li W."/>
            <person name="Lyons J.B."/>
            <person name="Morris A."/>
            <person name="Nichols S."/>
            <person name="Richter D.J."/>
            <person name="Salamov A."/>
            <person name="Bork P."/>
            <person name="Lim W.A."/>
            <person name="Manning G."/>
            <person name="Miller W.T."/>
            <person name="McGinnis W."/>
            <person name="Shapiro H."/>
            <person name="Tjian R."/>
            <person name="Grigoriev I.V."/>
            <person name="Rokhsar D."/>
        </authorList>
    </citation>
    <scope>NUCLEOTIDE SEQUENCE [LARGE SCALE GENOMIC DNA]</scope>
    <source>
        <strain evidence="3">MX1 / ATCC 50154</strain>
    </source>
</reference>
<dbReference type="AlphaFoldDB" id="A9URZ2"/>
<dbReference type="RefSeq" id="XP_001743297.1">
    <property type="nucleotide sequence ID" value="XM_001743245.1"/>
</dbReference>
<sequence>MAEDGQADKAEVAAEESALFEDSDDDEVAARSFDPNAWLKPKPKAEIRVGPQYQAMQLPAPPDHSCVSDASATVPNRRKASKPQRAVDLKRDTDAARASPATVEEKKPKTSDAGR</sequence>
<dbReference type="Proteomes" id="UP000001357">
    <property type="component" value="Unassembled WGS sequence"/>
</dbReference>
<feature type="compositionally biased region" description="Acidic residues" evidence="1">
    <location>
        <begin position="18"/>
        <end position="27"/>
    </location>
</feature>
<proteinExistence type="predicted"/>